<dbReference type="Proteomes" id="UP000050761">
    <property type="component" value="Unassembled WGS sequence"/>
</dbReference>
<keyword evidence="1" id="KW-1133">Transmembrane helix</keyword>
<proteinExistence type="predicted"/>
<accession>A0A183F8F9</accession>
<sequence length="67" mass="7785">LLLVQELEMRRGNSLVIVFFLLMSMATLRWWLRRSTQSSGSKICSVFSTRLSCCHVAHKLSLHTLEY</sequence>
<organism evidence="2 3">
    <name type="scientific">Heligmosomoides polygyrus</name>
    <name type="common">Parasitic roundworm</name>
    <dbReference type="NCBI Taxonomy" id="6339"/>
    <lineage>
        <taxon>Eukaryota</taxon>
        <taxon>Metazoa</taxon>
        <taxon>Ecdysozoa</taxon>
        <taxon>Nematoda</taxon>
        <taxon>Chromadorea</taxon>
        <taxon>Rhabditida</taxon>
        <taxon>Rhabditina</taxon>
        <taxon>Rhabditomorpha</taxon>
        <taxon>Strongyloidea</taxon>
        <taxon>Heligmosomidae</taxon>
        <taxon>Heligmosomoides</taxon>
    </lineage>
</organism>
<evidence type="ECO:0000313" key="2">
    <source>
        <dbReference type="Proteomes" id="UP000050761"/>
    </source>
</evidence>
<evidence type="ECO:0000313" key="3">
    <source>
        <dbReference type="WBParaSite" id="HPBE_0000245101-mRNA-1"/>
    </source>
</evidence>
<protein>
    <submittedName>
        <fullName evidence="3">Ovule protein</fullName>
    </submittedName>
</protein>
<keyword evidence="1" id="KW-0472">Membrane</keyword>
<dbReference type="WBParaSite" id="HPBE_0000245101-mRNA-1">
    <property type="protein sequence ID" value="HPBE_0000245101-mRNA-1"/>
    <property type="gene ID" value="HPBE_0000245101"/>
</dbReference>
<name>A0A183F8F9_HELPZ</name>
<keyword evidence="1" id="KW-0812">Transmembrane</keyword>
<feature type="transmembrane region" description="Helical" evidence="1">
    <location>
        <begin position="12"/>
        <end position="32"/>
    </location>
</feature>
<evidence type="ECO:0000256" key="1">
    <source>
        <dbReference type="SAM" id="Phobius"/>
    </source>
</evidence>
<dbReference type="AlphaFoldDB" id="A0A183F8F9"/>
<keyword evidence="2" id="KW-1185">Reference proteome</keyword>
<reference evidence="3" key="1">
    <citation type="submission" date="2019-09" db="UniProtKB">
        <authorList>
            <consortium name="WormBaseParasite"/>
        </authorList>
    </citation>
    <scope>IDENTIFICATION</scope>
</reference>